<dbReference type="Proteomes" id="UP000198323">
    <property type="component" value="Unassembled WGS sequence"/>
</dbReference>
<name>A0A226MGH5_CALSU</name>
<gene>
    <name evidence="2" type="ORF">ASZ78_001477</name>
</gene>
<protein>
    <submittedName>
        <fullName evidence="2">Uncharacterized protein</fullName>
    </submittedName>
</protein>
<organism evidence="2 3">
    <name type="scientific">Callipepla squamata</name>
    <name type="common">Scaled quail</name>
    <dbReference type="NCBI Taxonomy" id="9009"/>
    <lineage>
        <taxon>Eukaryota</taxon>
        <taxon>Metazoa</taxon>
        <taxon>Chordata</taxon>
        <taxon>Craniata</taxon>
        <taxon>Vertebrata</taxon>
        <taxon>Euteleostomi</taxon>
        <taxon>Archelosauria</taxon>
        <taxon>Archosauria</taxon>
        <taxon>Dinosauria</taxon>
        <taxon>Saurischia</taxon>
        <taxon>Theropoda</taxon>
        <taxon>Coelurosauria</taxon>
        <taxon>Aves</taxon>
        <taxon>Neognathae</taxon>
        <taxon>Galloanserae</taxon>
        <taxon>Galliformes</taxon>
        <taxon>Odontophoridae</taxon>
        <taxon>Callipepla</taxon>
    </lineage>
</organism>
<evidence type="ECO:0000313" key="2">
    <source>
        <dbReference type="EMBL" id="OXB54129.1"/>
    </source>
</evidence>
<evidence type="ECO:0000313" key="3">
    <source>
        <dbReference type="Proteomes" id="UP000198323"/>
    </source>
</evidence>
<dbReference type="STRING" id="9009.A0A226MGH5"/>
<evidence type="ECO:0000256" key="1">
    <source>
        <dbReference type="SAM" id="Phobius"/>
    </source>
</evidence>
<dbReference type="OrthoDB" id="5982489at2759"/>
<accession>A0A226MGH5</accession>
<dbReference type="AlphaFoldDB" id="A0A226MGH5"/>
<keyword evidence="1" id="KW-1133">Transmembrane helix</keyword>
<dbReference type="EMBL" id="MCFN01000979">
    <property type="protein sequence ID" value="OXB54129.1"/>
    <property type="molecule type" value="Genomic_DNA"/>
</dbReference>
<reference evidence="2 3" key="1">
    <citation type="submission" date="2016-07" db="EMBL/GenBank/DDBJ databases">
        <title>Disparate Historic Effective Population Sizes Predicted by Modern Levels of Genome Diversity for the Scaled Quail (Callipepla squamata) and the Northern Bobwhite (Colinus virginianus): Inferences from First and Second Generation Draft Genome Assemblies for Sympatric New World Quail.</title>
        <authorList>
            <person name="Oldeschulte D.L."/>
            <person name="Halley Y.A."/>
            <person name="Bhattarai E.K."/>
            <person name="Brashear W.A."/>
            <person name="Hill J."/>
            <person name="Metz R.P."/>
            <person name="Johnson C.D."/>
            <person name="Rollins D."/>
            <person name="Peterson M.J."/>
            <person name="Bickhart D.M."/>
            <person name="Decker J.E."/>
            <person name="Seabury C.M."/>
        </authorList>
    </citation>
    <scope>NUCLEOTIDE SEQUENCE [LARGE SCALE GENOMIC DNA]</scope>
    <source>
        <strain evidence="2 3">Texas</strain>
        <tissue evidence="2">Leg muscle</tissue>
    </source>
</reference>
<keyword evidence="3" id="KW-1185">Reference proteome</keyword>
<feature type="transmembrane region" description="Helical" evidence="1">
    <location>
        <begin position="41"/>
        <end position="58"/>
    </location>
</feature>
<comment type="caution">
    <text evidence="2">The sequence shown here is derived from an EMBL/GenBank/DDBJ whole genome shotgun (WGS) entry which is preliminary data.</text>
</comment>
<keyword evidence="1" id="KW-0472">Membrane</keyword>
<keyword evidence="1" id="KW-0812">Transmembrane</keyword>
<proteinExistence type="predicted"/>
<sequence>MLVFTGISSLSDWYNSASYCINCGSIKELQFDWTSGWSGKTFGFLATVLCVLSIWSSYKVSCITQSTSKCHT</sequence>